<dbReference type="InterPro" id="IPR002737">
    <property type="entry name" value="MEMO1_fam"/>
</dbReference>
<sequence length="261" mass="27909">MYVRTAAVAGLFYPADPTALQKALAGYLAVGRVQCTPPRALIVPHAGYIYSAPTAACGYATLVGSHYSRVVLVGPAHRVATPAIAVPSCHLFRTPLGDIPVADVIQELLIRFDGVETDDVVHAPEHSLEVQLPFLQVVLSSFELVPLCVGDVDPVLLAQVLESLWDEGTLFVISSDLSHYHASDEAVRRDHASIARILAGSHLMHTQACGATGINAMLLLAARHRLQARLLDYRHSGDTAGDMERVVGYASIAFEGGLEDA</sequence>
<comment type="similarity">
    <text evidence="1 2">Belongs to the MEMO1 family.</text>
</comment>
<comment type="caution">
    <text evidence="3">The sequence shown here is derived from an EMBL/GenBank/DDBJ whole genome shotgun (WGS) entry which is preliminary data.</text>
</comment>
<keyword evidence="4" id="KW-1185">Reference proteome</keyword>
<dbReference type="EMBL" id="VBRY01000001">
    <property type="protein sequence ID" value="TLS69174.1"/>
    <property type="molecule type" value="Genomic_DNA"/>
</dbReference>
<dbReference type="RefSeq" id="WP_138237989.1">
    <property type="nucleotide sequence ID" value="NZ_VBRY01000001.1"/>
</dbReference>
<dbReference type="Proteomes" id="UP000306585">
    <property type="component" value="Unassembled WGS sequence"/>
</dbReference>
<accession>A0A5R9H3F2</accession>
<dbReference type="PANTHER" id="PTHR11060:SF0">
    <property type="entry name" value="PROTEIN MEMO1"/>
    <property type="match status" value="1"/>
</dbReference>
<dbReference type="AlphaFoldDB" id="A0A5R9H3F2"/>
<evidence type="ECO:0000256" key="1">
    <source>
        <dbReference type="ARBA" id="ARBA00006315"/>
    </source>
</evidence>
<dbReference type="CDD" id="cd07361">
    <property type="entry name" value="MEMO_like"/>
    <property type="match status" value="1"/>
</dbReference>
<evidence type="ECO:0000313" key="4">
    <source>
        <dbReference type="Proteomes" id="UP000306585"/>
    </source>
</evidence>
<dbReference type="Gene3D" id="3.40.830.10">
    <property type="entry name" value="LigB-like"/>
    <property type="match status" value="1"/>
</dbReference>
<organism evidence="3 4">
    <name type="scientific">Mariprofundus erugo</name>
    <dbReference type="NCBI Taxonomy" id="2528639"/>
    <lineage>
        <taxon>Bacteria</taxon>
        <taxon>Pseudomonadati</taxon>
        <taxon>Pseudomonadota</taxon>
        <taxon>Candidatius Mariprofundia</taxon>
        <taxon>Mariprofundales</taxon>
        <taxon>Mariprofundaceae</taxon>
        <taxon>Mariprofundus</taxon>
    </lineage>
</organism>
<dbReference type="HAMAP" id="MF_00055">
    <property type="entry name" value="MEMO1"/>
    <property type="match status" value="1"/>
</dbReference>
<protein>
    <recommendedName>
        <fullName evidence="2">MEMO1 family protein FEF65_01420</fullName>
    </recommendedName>
</protein>
<gene>
    <name evidence="3" type="primary">amrB</name>
    <name evidence="3" type="ORF">FEF65_01420</name>
</gene>
<evidence type="ECO:0000313" key="3">
    <source>
        <dbReference type="EMBL" id="TLS69174.1"/>
    </source>
</evidence>
<dbReference type="Pfam" id="PF01875">
    <property type="entry name" value="Memo"/>
    <property type="match status" value="1"/>
</dbReference>
<reference evidence="3 4" key="1">
    <citation type="journal article" date="2019" name="Appl. Environ. Microbiol.">
        <title>Environmental Evidence and Genomic Insight of Iron-oxidizing Bacteria Preference Towards More Corrosion Resistant Stainless Steel at Higher Salinities.</title>
        <authorList>
            <person name="Garrison C.E."/>
            <person name="Price K.A."/>
            <person name="Field E.K."/>
        </authorList>
    </citation>
    <scope>NUCLEOTIDE SEQUENCE [LARGE SCALE GENOMIC DNA]</scope>
    <source>
        <strain evidence="3 4">P3</strain>
    </source>
</reference>
<evidence type="ECO:0000256" key="2">
    <source>
        <dbReference type="HAMAP-Rule" id="MF_00055"/>
    </source>
</evidence>
<proteinExistence type="inferred from homology"/>
<dbReference type="NCBIfam" id="TIGR04336">
    <property type="entry name" value="AmmeMemoSam_B"/>
    <property type="match status" value="1"/>
</dbReference>
<dbReference type="PANTHER" id="PTHR11060">
    <property type="entry name" value="PROTEIN MEMO1"/>
    <property type="match status" value="1"/>
</dbReference>
<name>A0A5R9H3F2_9PROT</name>